<dbReference type="InterPro" id="IPR007298">
    <property type="entry name" value="Cu-R_lipoprotein_NlpE"/>
</dbReference>
<dbReference type="Pfam" id="PF04170">
    <property type="entry name" value="NlpE"/>
    <property type="match status" value="1"/>
</dbReference>
<dbReference type="OrthoDB" id="423130at2"/>
<accession>A0A179BF79</accession>
<name>A0A179BF79_ACIFR</name>
<sequence>MTDDEKRTRWDACYAQRALFLSVAILLAGCATQPAATTRTPAPKPGIAHTRHATLDWVGTYAGVLPCADCPGVREIITLRKDHTYEITTQYVGRDDQLFRRGNVFSWVDGNTIRLEGVSAGPALYRVGANRLIQLGRDGKVIRGPLAARFILKKIAKTRRERG</sequence>
<dbReference type="AlphaFoldDB" id="A0A179BF79"/>
<organism evidence="2 3">
    <name type="scientific">Acidithiobacillus ferrooxidans</name>
    <name type="common">Thiobacillus ferrooxidans</name>
    <dbReference type="NCBI Taxonomy" id="920"/>
    <lineage>
        <taxon>Bacteria</taxon>
        <taxon>Pseudomonadati</taxon>
        <taxon>Pseudomonadota</taxon>
        <taxon>Acidithiobacillia</taxon>
        <taxon>Acidithiobacillales</taxon>
        <taxon>Acidithiobacillaceae</taxon>
        <taxon>Acidithiobacillus</taxon>
    </lineage>
</organism>
<keyword evidence="1" id="KW-0732">Signal</keyword>
<evidence type="ECO:0000313" key="2">
    <source>
        <dbReference type="EMBL" id="OAP90377.1"/>
    </source>
</evidence>
<dbReference type="Proteomes" id="UP000078302">
    <property type="component" value="Unassembled WGS sequence"/>
</dbReference>
<feature type="signal peptide" evidence="1">
    <location>
        <begin position="1"/>
        <end position="36"/>
    </location>
</feature>
<dbReference type="PROSITE" id="PS51257">
    <property type="entry name" value="PROKAR_LIPOPROTEIN"/>
    <property type="match status" value="1"/>
</dbReference>
<gene>
    <name evidence="2" type="ORF">A4H96_09600</name>
</gene>
<evidence type="ECO:0000313" key="3">
    <source>
        <dbReference type="Proteomes" id="UP000078302"/>
    </source>
</evidence>
<comment type="caution">
    <text evidence="2">The sequence shown here is derived from an EMBL/GenBank/DDBJ whole genome shotgun (WGS) entry which is preliminary data.</text>
</comment>
<dbReference type="Gene3D" id="2.40.128.640">
    <property type="match status" value="1"/>
</dbReference>
<reference evidence="2 3" key="1">
    <citation type="submission" date="2016-04" db="EMBL/GenBank/DDBJ databases">
        <title>Acidithiobacillus ferrooxidans genome sequencing and assembly.</title>
        <authorList>
            <person name="Zhou Z."/>
        </authorList>
    </citation>
    <scope>NUCLEOTIDE SEQUENCE [LARGE SCALE GENOMIC DNA]</scope>
    <source>
        <strain evidence="2 3">BY0502</strain>
    </source>
</reference>
<protein>
    <recommendedName>
        <fullName evidence="4">Lipoprotein</fullName>
    </recommendedName>
</protein>
<dbReference type="RefSeq" id="WP_064219387.1">
    <property type="nucleotide sequence ID" value="NZ_LVXZ01000117.1"/>
</dbReference>
<dbReference type="EMBL" id="LVXZ01000117">
    <property type="protein sequence ID" value="OAP90377.1"/>
    <property type="molecule type" value="Genomic_DNA"/>
</dbReference>
<feature type="chain" id="PRO_5008099323" description="Lipoprotein" evidence="1">
    <location>
        <begin position="37"/>
        <end position="163"/>
    </location>
</feature>
<keyword evidence="3" id="KW-1185">Reference proteome</keyword>
<proteinExistence type="predicted"/>
<evidence type="ECO:0000256" key="1">
    <source>
        <dbReference type="SAM" id="SignalP"/>
    </source>
</evidence>
<evidence type="ECO:0008006" key="4">
    <source>
        <dbReference type="Google" id="ProtNLM"/>
    </source>
</evidence>